<sequence length="477" mass="50623">MGSSREKARVMEVDNGFARKGLRGDGYSSIVKLKTGDEDAAMVKDWVSFLVIGFVVFIGDTARGLMFPTLWPLVSKLGGTELTQGFTVAAFSFGRVLSSPHFGKMSTDYGYKKVLTFAACVMIAGCFLYATAQNCYWLIAGQVVIGLGSGTLGVTRAYVADNSTKRSRTVLMAYLTALQYGGFTVTPCVGGLLSYLLGDRELSLLPGLSLTQYTAPALLMAALALVAIALLAGPFRDYVPAERAALARPPSRPALPASSVADNLVNYKPTTPLPAAHPEEVSTRLWRSMVAWGLIMNVVTKGSVACYETLGTIVAIGSFGMSKPDAGFLFSSCGFLGVFALLSMKCLTAWADDIKLVFYGCLVMVASATLLFLDARIGLHGFFAAVFLMYSVGYPIGHTAVIGIFSKIVGARTQQQGSLLGWFGSAGSLARIIFPILCGVVSSEYGSNTVFSVTGVVLAGSVVVLLCLWTKINILIS</sequence>
<dbReference type="EMBL" id="HBIU01012875">
    <property type="protein sequence ID" value="CAE0627160.1"/>
    <property type="molecule type" value="Transcribed_RNA"/>
</dbReference>
<organism evidence="8">
    <name type="scientific">Heterosigma akashiwo</name>
    <name type="common">Chromophytic alga</name>
    <name type="synonym">Heterosigma carterae</name>
    <dbReference type="NCBI Taxonomy" id="2829"/>
    <lineage>
        <taxon>Eukaryota</taxon>
        <taxon>Sar</taxon>
        <taxon>Stramenopiles</taxon>
        <taxon>Ochrophyta</taxon>
        <taxon>Raphidophyceae</taxon>
        <taxon>Chattonellales</taxon>
        <taxon>Chattonellaceae</taxon>
        <taxon>Heterosigma</taxon>
    </lineage>
</organism>
<evidence type="ECO:0000256" key="4">
    <source>
        <dbReference type="ARBA" id="ARBA00022989"/>
    </source>
</evidence>
<feature type="domain" description="Major facilitator superfamily (MFS) profile" evidence="7">
    <location>
        <begin position="48"/>
        <end position="473"/>
    </location>
</feature>
<dbReference type="InterPro" id="IPR051068">
    <property type="entry name" value="MFS_Domain-Containing_Protein"/>
</dbReference>
<evidence type="ECO:0000256" key="5">
    <source>
        <dbReference type="ARBA" id="ARBA00023136"/>
    </source>
</evidence>
<accession>A0A7S3UZ09</accession>
<keyword evidence="5 6" id="KW-0472">Membrane</keyword>
<feature type="transmembrane region" description="Helical" evidence="6">
    <location>
        <begin position="356"/>
        <end position="373"/>
    </location>
</feature>
<evidence type="ECO:0000313" key="8">
    <source>
        <dbReference type="EMBL" id="CAE0627160.1"/>
    </source>
</evidence>
<dbReference type="PANTHER" id="PTHR23510">
    <property type="entry name" value="INNER MEMBRANE TRANSPORT PROTEIN YAJR"/>
    <property type="match status" value="1"/>
</dbReference>
<evidence type="ECO:0000259" key="7">
    <source>
        <dbReference type="PROSITE" id="PS50850"/>
    </source>
</evidence>
<dbReference type="Pfam" id="PF07690">
    <property type="entry name" value="MFS_1"/>
    <property type="match status" value="1"/>
</dbReference>
<dbReference type="InterPro" id="IPR001958">
    <property type="entry name" value="Tet-R_TetA/multi-R_MdtG-like"/>
</dbReference>
<dbReference type="InterPro" id="IPR011701">
    <property type="entry name" value="MFS"/>
</dbReference>
<evidence type="ECO:0000256" key="6">
    <source>
        <dbReference type="SAM" id="Phobius"/>
    </source>
</evidence>
<feature type="transmembrane region" description="Helical" evidence="6">
    <location>
        <begin position="449"/>
        <end position="469"/>
    </location>
</feature>
<dbReference type="InterPro" id="IPR036259">
    <property type="entry name" value="MFS_trans_sf"/>
</dbReference>
<comment type="subcellular location">
    <subcellularLocation>
        <location evidence="1">Endomembrane system</location>
        <topology evidence="1">Multi-pass membrane protein</topology>
    </subcellularLocation>
</comment>
<feature type="transmembrane region" description="Helical" evidence="6">
    <location>
        <begin position="171"/>
        <end position="193"/>
    </location>
</feature>
<feature type="transmembrane region" description="Helical" evidence="6">
    <location>
        <begin position="136"/>
        <end position="159"/>
    </location>
</feature>
<feature type="transmembrane region" description="Helical" evidence="6">
    <location>
        <begin position="213"/>
        <end position="233"/>
    </location>
</feature>
<dbReference type="GO" id="GO:0022857">
    <property type="term" value="F:transmembrane transporter activity"/>
    <property type="evidence" value="ECO:0007669"/>
    <property type="project" value="InterPro"/>
</dbReference>
<dbReference type="PANTHER" id="PTHR23510:SF3">
    <property type="entry name" value="MAJOR FACILITATOR SUPERFAMILY DOMAIN-CONTAINING PROTEIN 8"/>
    <property type="match status" value="1"/>
</dbReference>
<dbReference type="InterPro" id="IPR020846">
    <property type="entry name" value="MFS_dom"/>
</dbReference>
<feature type="transmembrane region" description="Helical" evidence="6">
    <location>
        <begin position="417"/>
        <end position="437"/>
    </location>
</feature>
<feature type="transmembrane region" description="Helical" evidence="6">
    <location>
        <begin position="379"/>
        <end position="405"/>
    </location>
</feature>
<evidence type="ECO:0000256" key="1">
    <source>
        <dbReference type="ARBA" id="ARBA00004127"/>
    </source>
</evidence>
<keyword evidence="4 6" id="KW-1133">Transmembrane helix</keyword>
<dbReference type="Gene3D" id="1.20.1250.20">
    <property type="entry name" value="MFS general substrate transporter like domains"/>
    <property type="match status" value="1"/>
</dbReference>
<dbReference type="PROSITE" id="PS50850">
    <property type="entry name" value="MFS"/>
    <property type="match status" value="1"/>
</dbReference>
<dbReference type="GO" id="GO:0012505">
    <property type="term" value="C:endomembrane system"/>
    <property type="evidence" value="ECO:0007669"/>
    <property type="project" value="UniProtKB-SubCell"/>
</dbReference>
<proteinExistence type="predicted"/>
<gene>
    <name evidence="8" type="ORF">HAKA00212_LOCUS5838</name>
</gene>
<feature type="transmembrane region" description="Helical" evidence="6">
    <location>
        <begin position="294"/>
        <end position="320"/>
    </location>
</feature>
<dbReference type="PRINTS" id="PR01035">
    <property type="entry name" value="TCRTETA"/>
</dbReference>
<keyword evidence="2" id="KW-0813">Transport</keyword>
<protein>
    <recommendedName>
        <fullName evidence="7">Major facilitator superfamily (MFS) profile domain-containing protein</fullName>
    </recommendedName>
</protein>
<evidence type="ECO:0000256" key="3">
    <source>
        <dbReference type="ARBA" id="ARBA00022692"/>
    </source>
</evidence>
<dbReference type="AlphaFoldDB" id="A0A7S3UZ09"/>
<name>A0A7S3UZ09_HETAK</name>
<evidence type="ECO:0000256" key="2">
    <source>
        <dbReference type="ARBA" id="ARBA00022448"/>
    </source>
</evidence>
<reference evidence="8" key="1">
    <citation type="submission" date="2021-01" db="EMBL/GenBank/DDBJ databases">
        <authorList>
            <person name="Corre E."/>
            <person name="Pelletier E."/>
            <person name="Niang G."/>
            <person name="Scheremetjew M."/>
            <person name="Finn R."/>
            <person name="Kale V."/>
            <person name="Holt S."/>
            <person name="Cochrane G."/>
            <person name="Meng A."/>
            <person name="Brown T."/>
            <person name="Cohen L."/>
        </authorList>
    </citation>
    <scope>NUCLEOTIDE SEQUENCE</scope>
    <source>
        <strain evidence="8">CCMP3107</strain>
    </source>
</reference>
<feature type="transmembrane region" description="Helical" evidence="6">
    <location>
        <begin position="326"/>
        <end position="344"/>
    </location>
</feature>
<dbReference type="SUPFAM" id="SSF103473">
    <property type="entry name" value="MFS general substrate transporter"/>
    <property type="match status" value="1"/>
</dbReference>
<feature type="transmembrane region" description="Helical" evidence="6">
    <location>
        <begin position="114"/>
        <end position="130"/>
    </location>
</feature>
<keyword evidence="3 6" id="KW-0812">Transmembrane</keyword>